<evidence type="ECO:0000256" key="7">
    <source>
        <dbReference type="RuleBase" id="RU363037"/>
    </source>
</evidence>
<dbReference type="Proteomes" id="UP001449795">
    <property type="component" value="Chromosome"/>
</dbReference>
<organism evidence="9 10">
    <name type="scientific">Nguyenibacter vanlangensis</name>
    <dbReference type="NCBI Taxonomy" id="1216886"/>
    <lineage>
        <taxon>Bacteria</taxon>
        <taxon>Pseudomonadati</taxon>
        <taxon>Pseudomonadota</taxon>
        <taxon>Alphaproteobacteria</taxon>
        <taxon>Acetobacterales</taxon>
        <taxon>Acetobacteraceae</taxon>
        <taxon>Nguyenibacter</taxon>
    </lineage>
</organism>
<dbReference type="InterPro" id="IPR000924">
    <property type="entry name" value="Glu/Gln-tRNA-synth"/>
</dbReference>
<dbReference type="PRINTS" id="PR00987">
    <property type="entry name" value="TRNASYNTHGLU"/>
</dbReference>
<evidence type="ECO:0000256" key="3">
    <source>
        <dbReference type="ARBA" id="ARBA00022741"/>
    </source>
</evidence>
<dbReference type="SUPFAM" id="SSF52374">
    <property type="entry name" value="Nucleotidylyl transferase"/>
    <property type="match status" value="1"/>
</dbReference>
<gene>
    <name evidence="9" type="primary">gluQRS</name>
    <name evidence="9" type="ORF">AAC691_00595</name>
</gene>
<dbReference type="InterPro" id="IPR001412">
    <property type="entry name" value="aa-tRNA-synth_I_CS"/>
</dbReference>
<evidence type="ECO:0000256" key="5">
    <source>
        <dbReference type="ARBA" id="ARBA00022840"/>
    </source>
</evidence>
<dbReference type="PANTHER" id="PTHR43311:SF1">
    <property type="entry name" value="GLUTAMYL-Q TRNA(ASP) SYNTHETASE"/>
    <property type="match status" value="1"/>
</dbReference>
<reference evidence="9 10" key="1">
    <citation type="submission" date="2024-04" db="EMBL/GenBank/DDBJ databases">
        <title>Complete genome sequence of Nguyenibacter vanlangesis HBCM-1154, a strain capable of nitrogen fixation, IAA production, and phosphorus solubilization isolated from sugarcane soil.</title>
        <authorList>
            <person name="MY HANH P."/>
        </authorList>
    </citation>
    <scope>NUCLEOTIDE SEQUENCE [LARGE SCALE GENOMIC DNA]</scope>
    <source>
        <strain evidence="9 10">HBCM 1154</strain>
    </source>
</reference>
<evidence type="ECO:0000256" key="2">
    <source>
        <dbReference type="ARBA" id="ARBA00022723"/>
    </source>
</evidence>
<accession>A0ABZ3D5G5</accession>
<keyword evidence="6 7" id="KW-0030">Aminoacyl-tRNA synthetase</keyword>
<protein>
    <submittedName>
        <fullName evidence="9">tRNA glutamyl-Q(34) synthetase GluQRS</fullName>
        <ecNumber evidence="9">6.1.1.-</ecNumber>
    </submittedName>
</protein>
<name>A0ABZ3D5G5_9PROT</name>
<sequence length="314" mass="33729">MAASSCFCDRKPGWVTRFAPSPTGYLHLGHAASALAGWRAARESGGRFLLRIEDIDSGRCRPEYEAAIIEDLAWLGIGSDGDVRRQSDHLADYGRVLDELASRGLLYPCFCTRADIQREALQAAHAPHAAPDGSLAYGGTCRGLPAAERAARIADGVPHVLRLDMEAAVRQAGADVMRWHERGAGGRRERVGASVRPFGDIVLARKDRPVSYHLCVTHDDALQGVSLVTRGEDLRPATALHRLLQELMGWPAPDYAHHPLKLDAQGRRLAKRDRALTLRAMRAAGHDAEAVRRAALGQDAPSIGGGPAAAGTAA</sequence>
<dbReference type="Gene3D" id="3.40.50.620">
    <property type="entry name" value="HUPs"/>
    <property type="match status" value="1"/>
</dbReference>
<dbReference type="Pfam" id="PF00749">
    <property type="entry name" value="tRNA-synt_1c"/>
    <property type="match status" value="1"/>
</dbReference>
<dbReference type="RefSeq" id="WP_342628620.1">
    <property type="nucleotide sequence ID" value="NZ_CP152276.1"/>
</dbReference>
<keyword evidence="10" id="KW-1185">Reference proteome</keyword>
<keyword evidence="4" id="KW-0862">Zinc</keyword>
<dbReference type="NCBIfam" id="NF004315">
    <property type="entry name" value="PRK05710.1-4"/>
    <property type="match status" value="1"/>
</dbReference>
<evidence type="ECO:0000259" key="8">
    <source>
        <dbReference type="Pfam" id="PF00749"/>
    </source>
</evidence>
<keyword evidence="3 7" id="KW-0547">Nucleotide-binding</keyword>
<dbReference type="InterPro" id="IPR049940">
    <property type="entry name" value="GluQ/Sye"/>
</dbReference>
<evidence type="ECO:0000256" key="1">
    <source>
        <dbReference type="ARBA" id="ARBA00022598"/>
    </source>
</evidence>
<evidence type="ECO:0000256" key="6">
    <source>
        <dbReference type="ARBA" id="ARBA00023146"/>
    </source>
</evidence>
<comment type="similarity">
    <text evidence="7">Belongs to the class-I aminoacyl-tRNA synthetase family.</text>
</comment>
<keyword evidence="1 7" id="KW-0436">Ligase</keyword>
<keyword evidence="5 7" id="KW-0067">ATP-binding</keyword>
<dbReference type="GO" id="GO:0016874">
    <property type="term" value="F:ligase activity"/>
    <property type="evidence" value="ECO:0007669"/>
    <property type="project" value="UniProtKB-KW"/>
</dbReference>
<evidence type="ECO:0000256" key="4">
    <source>
        <dbReference type="ARBA" id="ARBA00022833"/>
    </source>
</evidence>
<dbReference type="InterPro" id="IPR020058">
    <property type="entry name" value="Glu/Gln-tRNA-synth_Ib_cat-dom"/>
</dbReference>
<feature type="domain" description="Glutamyl/glutaminyl-tRNA synthetase class Ib catalytic" evidence="8">
    <location>
        <begin position="15"/>
        <end position="289"/>
    </location>
</feature>
<keyword evidence="7" id="KW-0648">Protein biosynthesis</keyword>
<dbReference type="EC" id="6.1.1.-" evidence="9"/>
<dbReference type="EMBL" id="CP152276">
    <property type="protein sequence ID" value="XAE43024.1"/>
    <property type="molecule type" value="Genomic_DNA"/>
</dbReference>
<dbReference type="PROSITE" id="PS00178">
    <property type="entry name" value="AA_TRNA_LIGASE_I"/>
    <property type="match status" value="1"/>
</dbReference>
<keyword evidence="2" id="KW-0479">Metal-binding</keyword>
<evidence type="ECO:0000313" key="10">
    <source>
        <dbReference type="Proteomes" id="UP001449795"/>
    </source>
</evidence>
<dbReference type="InterPro" id="IPR014729">
    <property type="entry name" value="Rossmann-like_a/b/a_fold"/>
</dbReference>
<proteinExistence type="inferred from homology"/>
<evidence type="ECO:0000313" key="9">
    <source>
        <dbReference type="EMBL" id="XAE43024.1"/>
    </source>
</evidence>
<dbReference type="PANTHER" id="PTHR43311">
    <property type="entry name" value="GLUTAMATE--TRNA LIGASE"/>
    <property type="match status" value="1"/>
</dbReference>